<name>A0A412FUW7_9BACE</name>
<evidence type="ECO:0008006" key="3">
    <source>
        <dbReference type="Google" id="ProtNLM"/>
    </source>
</evidence>
<evidence type="ECO:0000313" key="1">
    <source>
        <dbReference type="EMBL" id="RGR71961.1"/>
    </source>
</evidence>
<proteinExistence type="predicted"/>
<dbReference type="EMBL" id="QRUO01000007">
    <property type="protein sequence ID" value="RGR71961.1"/>
    <property type="molecule type" value="Genomic_DNA"/>
</dbReference>
<comment type="caution">
    <text evidence="1">The sequence shown here is derived from an EMBL/GenBank/DDBJ whole genome shotgun (WGS) entry which is preliminary data.</text>
</comment>
<dbReference type="AlphaFoldDB" id="A0A412FUW7"/>
<evidence type="ECO:0000313" key="2">
    <source>
        <dbReference type="Proteomes" id="UP000284205"/>
    </source>
</evidence>
<organism evidence="1 2">
    <name type="scientific">Bacteroides caccae</name>
    <dbReference type="NCBI Taxonomy" id="47678"/>
    <lineage>
        <taxon>Bacteria</taxon>
        <taxon>Pseudomonadati</taxon>
        <taxon>Bacteroidota</taxon>
        <taxon>Bacteroidia</taxon>
        <taxon>Bacteroidales</taxon>
        <taxon>Bacteroidaceae</taxon>
        <taxon>Bacteroides</taxon>
    </lineage>
</organism>
<dbReference type="InterPro" id="IPR045690">
    <property type="entry name" value="DUF6055"/>
</dbReference>
<protein>
    <recommendedName>
        <fullName evidence="3">Lipoprotein</fullName>
    </recommendedName>
</protein>
<accession>A0A412FUW7</accession>
<gene>
    <name evidence="1" type="ORF">DWY26_09095</name>
</gene>
<dbReference type="RefSeq" id="WP_032837945.1">
    <property type="nucleotide sequence ID" value="NZ_CAXKYF010000003.1"/>
</dbReference>
<dbReference type="PROSITE" id="PS51257">
    <property type="entry name" value="PROKAR_LIPOPROTEIN"/>
    <property type="match status" value="1"/>
</dbReference>
<dbReference type="Pfam" id="PF19527">
    <property type="entry name" value="DUF6055"/>
    <property type="match status" value="1"/>
</dbReference>
<reference evidence="1 2" key="1">
    <citation type="submission" date="2018-08" db="EMBL/GenBank/DDBJ databases">
        <title>A genome reference for cultivated species of the human gut microbiota.</title>
        <authorList>
            <person name="Zou Y."/>
            <person name="Xue W."/>
            <person name="Luo G."/>
        </authorList>
    </citation>
    <scope>NUCLEOTIDE SEQUENCE [LARGE SCALE GENOMIC DNA]</scope>
    <source>
        <strain evidence="1 2">AF24-29LB</strain>
    </source>
</reference>
<sequence length="557" mass="63168">METMKRLLWNIMATVSLLIMTIGCGTNEEGGENGEELTFTLTSTDLNCNTSKDIRVNAPFTGKTYTLTVSASAKTVWSVAVESGDLVTVSPSGEQKGNGEIQIVAAANPNETFGKKGVVIIKNNANNKPLRIYFTQSNKELYIPEGTEGQTREEFNSPDSKYNVHCMMESENIAILWDRAFTTNPLSDRIRPFDPEELLEVGEEVYAFMRNDLKFASGTSSYSDMYKLIMFVRYNDEGTAYGGGDKKNKVAILWVSPNHLKDPNHNIIYHEMCHCFQYIAEFDGATDFGGVGTFYEMTSQWSLLQRYPNWIELENSHFKDFMKQTHLALGHKENQYHSPYVLEYWANKHGVDIISKMWQQANATDQRDFIRTYQRITGTNQQKFNEEIYEAATRFITWDLEHIKTAYQQGANIHTCELDLYGDVYAIASTRCPQNYGYNGIKLKVPAAGTTVTINFEGVTSSNNGFVIQKPEKAEWRYGFLAVKTDDTRIYGEMNKVNASSKSGTATFTVPEGTKHLWLVVAATPTEYWHSEDNQWPYEFTLDGTEPDGDKCKVTRK</sequence>
<dbReference type="Proteomes" id="UP000284205">
    <property type="component" value="Unassembled WGS sequence"/>
</dbReference>